<organism evidence="1 2">
    <name type="scientific">Chara braunii</name>
    <name type="common">Braun's stonewort</name>
    <dbReference type="NCBI Taxonomy" id="69332"/>
    <lineage>
        <taxon>Eukaryota</taxon>
        <taxon>Viridiplantae</taxon>
        <taxon>Streptophyta</taxon>
        <taxon>Charophyceae</taxon>
        <taxon>Charales</taxon>
        <taxon>Characeae</taxon>
        <taxon>Chara</taxon>
    </lineage>
</organism>
<comment type="caution">
    <text evidence="1">The sequence shown here is derived from an EMBL/GenBank/DDBJ whole genome shotgun (WGS) entry which is preliminary data.</text>
</comment>
<sequence>MSSDWIERYPSGRVDVGAAILEMISWRFVCPAFKCEEVMSEAGSAYSEHQSCRVSYPRVYSGRCLLRALANMIQSESNR</sequence>
<dbReference type="Proteomes" id="UP000265515">
    <property type="component" value="Unassembled WGS sequence"/>
</dbReference>
<protein>
    <submittedName>
        <fullName evidence="1">Uncharacterized protein</fullName>
    </submittedName>
</protein>
<keyword evidence="2" id="KW-1185">Reference proteome</keyword>
<dbReference type="AlphaFoldDB" id="A0A388JVZ2"/>
<accession>A0A388JVZ2</accession>
<evidence type="ECO:0000313" key="1">
    <source>
        <dbReference type="EMBL" id="GBG61933.1"/>
    </source>
</evidence>
<reference evidence="1 2" key="1">
    <citation type="journal article" date="2018" name="Cell">
        <title>The Chara Genome: Secondary Complexity and Implications for Plant Terrestrialization.</title>
        <authorList>
            <person name="Nishiyama T."/>
            <person name="Sakayama H."/>
            <person name="Vries J.D."/>
            <person name="Buschmann H."/>
            <person name="Saint-Marcoux D."/>
            <person name="Ullrich K.K."/>
            <person name="Haas F.B."/>
            <person name="Vanderstraeten L."/>
            <person name="Becker D."/>
            <person name="Lang D."/>
            <person name="Vosolsobe S."/>
            <person name="Rombauts S."/>
            <person name="Wilhelmsson P.K.I."/>
            <person name="Janitza P."/>
            <person name="Kern R."/>
            <person name="Heyl A."/>
            <person name="Rumpler F."/>
            <person name="Villalobos L.I.A.C."/>
            <person name="Clay J.M."/>
            <person name="Skokan R."/>
            <person name="Toyoda A."/>
            <person name="Suzuki Y."/>
            <person name="Kagoshima H."/>
            <person name="Schijlen E."/>
            <person name="Tajeshwar N."/>
            <person name="Catarino B."/>
            <person name="Hetherington A.J."/>
            <person name="Saltykova A."/>
            <person name="Bonnot C."/>
            <person name="Breuninger H."/>
            <person name="Symeonidi A."/>
            <person name="Radhakrishnan G.V."/>
            <person name="Van Nieuwerburgh F."/>
            <person name="Deforce D."/>
            <person name="Chang C."/>
            <person name="Karol K.G."/>
            <person name="Hedrich R."/>
            <person name="Ulvskov P."/>
            <person name="Glockner G."/>
            <person name="Delwiche C.F."/>
            <person name="Petrasek J."/>
            <person name="Van de Peer Y."/>
            <person name="Friml J."/>
            <person name="Beilby M."/>
            <person name="Dolan L."/>
            <person name="Kohara Y."/>
            <person name="Sugano S."/>
            <person name="Fujiyama A."/>
            <person name="Delaux P.-M."/>
            <person name="Quint M."/>
            <person name="TheiBen G."/>
            <person name="Hagemann M."/>
            <person name="Harholt J."/>
            <person name="Dunand C."/>
            <person name="Zachgo S."/>
            <person name="Langdale J."/>
            <person name="Maumus F."/>
            <person name="Straeten D.V.D."/>
            <person name="Gould S.B."/>
            <person name="Rensing S.A."/>
        </authorList>
    </citation>
    <scope>NUCLEOTIDE SEQUENCE [LARGE SCALE GENOMIC DNA]</scope>
    <source>
        <strain evidence="1 2">S276</strain>
    </source>
</reference>
<name>A0A388JVZ2_CHABU</name>
<proteinExistence type="predicted"/>
<dbReference type="Gramene" id="GBG61933">
    <property type="protein sequence ID" value="GBG61933"/>
    <property type="gene ID" value="CBR_g26096"/>
</dbReference>
<dbReference type="EMBL" id="BFEA01000024">
    <property type="protein sequence ID" value="GBG61933.1"/>
    <property type="molecule type" value="Genomic_DNA"/>
</dbReference>
<gene>
    <name evidence="1" type="ORF">CBR_g26096</name>
</gene>
<evidence type="ECO:0000313" key="2">
    <source>
        <dbReference type="Proteomes" id="UP000265515"/>
    </source>
</evidence>